<gene>
    <name evidence="2" type="ORF">SDC9_129634</name>
</gene>
<reference evidence="2" key="1">
    <citation type="submission" date="2019-08" db="EMBL/GenBank/DDBJ databases">
        <authorList>
            <person name="Kucharzyk K."/>
            <person name="Murdoch R.W."/>
            <person name="Higgins S."/>
            <person name="Loffler F."/>
        </authorList>
    </citation>
    <scope>NUCLEOTIDE SEQUENCE</scope>
</reference>
<accession>A0A645D0E5</accession>
<dbReference type="EMBL" id="VSSQ01031617">
    <property type="protein sequence ID" value="MPM82573.1"/>
    <property type="molecule type" value="Genomic_DNA"/>
</dbReference>
<protein>
    <submittedName>
        <fullName evidence="2">Uncharacterized protein</fullName>
    </submittedName>
</protein>
<sequence>MQSGRPTGEQPLAQLDPDVHPDPAHRLGVVADRTEPGDDPVGQGGTGQFGEPFDLAQVGHRLDAGNDR</sequence>
<evidence type="ECO:0000256" key="1">
    <source>
        <dbReference type="SAM" id="MobiDB-lite"/>
    </source>
</evidence>
<comment type="caution">
    <text evidence="2">The sequence shown here is derived from an EMBL/GenBank/DDBJ whole genome shotgun (WGS) entry which is preliminary data.</text>
</comment>
<organism evidence="2">
    <name type="scientific">bioreactor metagenome</name>
    <dbReference type="NCBI Taxonomy" id="1076179"/>
    <lineage>
        <taxon>unclassified sequences</taxon>
        <taxon>metagenomes</taxon>
        <taxon>ecological metagenomes</taxon>
    </lineage>
</organism>
<dbReference type="AlphaFoldDB" id="A0A645D0E5"/>
<evidence type="ECO:0000313" key="2">
    <source>
        <dbReference type="EMBL" id="MPM82573.1"/>
    </source>
</evidence>
<proteinExistence type="predicted"/>
<feature type="region of interest" description="Disordered" evidence="1">
    <location>
        <begin position="1"/>
        <end position="68"/>
    </location>
</feature>
<name>A0A645D0E5_9ZZZZ</name>